<protein>
    <submittedName>
        <fullName evidence="1">Uncharacterized protein</fullName>
    </submittedName>
</protein>
<gene>
    <name evidence="1" type="ORF">TNCV_3180401</name>
</gene>
<keyword evidence="2" id="KW-1185">Reference proteome</keyword>
<proteinExistence type="predicted"/>
<reference evidence="1" key="1">
    <citation type="submission" date="2020-08" db="EMBL/GenBank/DDBJ databases">
        <title>Multicomponent nature underlies the extraordinary mechanical properties of spider dragline silk.</title>
        <authorList>
            <person name="Kono N."/>
            <person name="Nakamura H."/>
            <person name="Mori M."/>
            <person name="Yoshida Y."/>
            <person name="Ohtoshi R."/>
            <person name="Malay A.D."/>
            <person name="Moran D.A.P."/>
            <person name="Tomita M."/>
            <person name="Numata K."/>
            <person name="Arakawa K."/>
        </authorList>
    </citation>
    <scope>NUCLEOTIDE SEQUENCE</scope>
</reference>
<evidence type="ECO:0000313" key="1">
    <source>
        <dbReference type="EMBL" id="GFX92736.1"/>
    </source>
</evidence>
<dbReference type="AlphaFoldDB" id="A0A8X6RJI3"/>
<comment type="caution">
    <text evidence="1">The sequence shown here is derived from an EMBL/GenBank/DDBJ whole genome shotgun (WGS) entry which is preliminary data.</text>
</comment>
<dbReference type="Proteomes" id="UP000887159">
    <property type="component" value="Unassembled WGS sequence"/>
</dbReference>
<evidence type="ECO:0000313" key="2">
    <source>
        <dbReference type="Proteomes" id="UP000887159"/>
    </source>
</evidence>
<organism evidence="1 2">
    <name type="scientific">Trichonephila clavipes</name>
    <name type="common">Golden silk orbweaver</name>
    <name type="synonym">Nephila clavipes</name>
    <dbReference type="NCBI Taxonomy" id="2585209"/>
    <lineage>
        <taxon>Eukaryota</taxon>
        <taxon>Metazoa</taxon>
        <taxon>Ecdysozoa</taxon>
        <taxon>Arthropoda</taxon>
        <taxon>Chelicerata</taxon>
        <taxon>Arachnida</taxon>
        <taxon>Araneae</taxon>
        <taxon>Araneomorphae</taxon>
        <taxon>Entelegynae</taxon>
        <taxon>Araneoidea</taxon>
        <taxon>Nephilidae</taxon>
        <taxon>Trichonephila</taxon>
    </lineage>
</organism>
<accession>A0A8X6RJI3</accession>
<dbReference type="EMBL" id="BMAU01021164">
    <property type="protein sequence ID" value="GFX92736.1"/>
    <property type="molecule type" value="Genomic_DNA"/>
</dbReference>
<name>A0A8X6RJI3_TRICX</name>
<sequence>MWNCPNNSVRGCRLKNFIDNHDLSIAHPDTPTRLKSFTNDNNFINPNQYGFTRNLSTYHPLLGLTEKITAGFQRGRSTGAVFLDIKKGFRQGLG</sequence>